<evidence type="ECO:0000313" key="14">
    <source>
        <dbReference type="EMBL" id="HJB98046.1"/>
    </source>
</evidence>
<keyword evidence="10 11" id="KW-0694">RNA-binding</keyword>
<organism evidence="14 15">
    <name type="scientific">Candidatus Acutalibacter pullicola</name>
    <dbReference type="NCBI Taxonomy" id="2838417"/>
    <lineage>
        <taxon>Bacteria</taxon>
        <taxon>Bacillati</taxon>
        <taxon>Bacillota</taxon>
        <taxon>Clostridia</taxon>
        <taxon>Eubacteriales</taxon>
        <taxon>Acutalibacteraceae</taxon>
        <taxon>Acutalibacter</taxon>
    </lineage>
</organism>
<dbReference type="CDD" id="cd07714">
    <property type="entry name" value="RNaseJ_MBL-fold"/>
    <property type="match status" value="1"/>
</dbReference>
<evidence type="ECO:0000256" key="7">
    <source>
        <dbReference type="ARBA" id="ARBA00022801"/>
    </source>
</evidence>
<dbReference type="SUPFAM" id="SSF56281">
    <property type="entry name" value="Metallo-hydrolase/oxidoreductase"/>
    <property type="match status" value="1"/>
</dbReference>
<evidence type="ECO:0000256" key="4">
    <source>
        <dbReference type="ARBA" id="ARBA00022722"/>
    </source>
</evidence>
<feature type="region of interest" description="Disordered" evidence="12">
    <location>
        <begin position="1"/>
        <end position="106"/>
    </location>
</feature>
<dbReference type="AlphaFoldDB" id="A0A9D2MVW2"/>
<dbReference type="GO" id="GO:0008270">
    <property type="term" value="F:zinc ion binding"/>
    <property type="evidence" value="ECO:0007669"/>
    <property type="project" value="InterPro"/>
</dbReference>
<dbReference type="Proteomes" id="UP000826793">
    <property type="component" value="Unassembled WGS sequence"/>
</dbReference>
<dbReference type="EC" id="3.1.-.-" evidence="11"/>
<feature type="binding site" evidence="11">
    <location>
        <begin position="466"/>
        <end position="470"/>
    </location>
    <ligand>
        <name>substrate</name>
    </ligand>
</feature>
<gene>
    <name evidence="11" type="primary">rnj</name>
    <name evidence="14" type="ORF">H9710_05625</name>
</gene>
<feature type="compositionally biased region" description="Low complexity" evidence="12">
    <location>
        <begin position="35"/>
        <end position="61"/>
    </location>
</feature>
<dbReference type="NCBIfam" id="TIGR00649">
    <property type="entry name" value="MG423"/>
    <property type="match status" value="1"/>
</dbReference>
<evidence type="ECO:0000313" key="15">
    <source>
        <dbReference type="Proteomes" id="UP000826793"/>
    </source>
</evidence>
<evidence type="ECO:0000256" key="9">
    <source>
        <dbReference type="ARBA" id="ARBA00022839"/>
    </source>
</evidence>
<evidence type="ECO:0000256" key="11">
    <source>
        <dbReference type="HAMAP-Rule" id="MF_01491"/>
    </source>
</evidence>
<dbReference type="InterPro" id="IPR042173">
    <property type="entry name" value="RNase_J_2"/>
</dbReference>
<evidence type="ECO:0000256" key="1">
    <source>
        <dbReference type="ARBA" id="ARBA00001947"/>
    </source>
</evidence>
<comment type="caution">
    <text evidence="14">The sequence shown here is derived from an EMBL/GenBank/DDBJ whole genome shotgun (WGS) entry which is preliminary data.</text>
</comment>
<dbReference type="InterPro" id="IPR036866">
    <property type="entry name" value="RibonucZ/Hydroxyglut_hydro"/>
</dbReference>
<keyword evidence="5" id="KW-0479">Metal-binding</keyword>
<dbReference type="FunFam" id="3.10.20.580:FF:000001">
    <property type="entry name" value="Ribonuclease J"/>
    <property type="match status" value="1"/>
</dbReference>
<feature type="domain" description="Metallo-beta-lactamase" evidence="13">
    <location>
        <begin position="121"/>
        <end position="316"/>
    </location>
</feature>
<dbReference type="Gene3D" id="3.10.20.580">
    <property type="match status" value="1"/>
</dbReference>
<comment type="subcellular location">
    <subcellularLocation>
        <location evidence="2 11">Cytoplasm</location>
    </subcellularLocation>
</comment>
<dbReference type="GO" id="GO:0003723">
    <property type="term" value="F:RNA binding"/>
    <property type="evidence" value="ECO:0007669"/>
    <property type="project" value="UniProtKB-UniRule"/>
</dbReference>
<evidence type="ECO:0000256" key="10">
    <source>
        <dbReference type="ARBA" id="ARBA00022884"/>
    </source>
</evidence>
<dbReference type="SMART" id="SM00849">
    <property type="entry name" value="Lactamase_B"/>
    <property type="match status" value="1"/>
</dbReference>
<reference evidence="14" key="2">
    <citation type="submission" date="2021-04" db="EMBL/GenBank/DDBJ databases">
        <authorList>
            <person name="Gilroy R."/>
        </authorList>
    </citation>
    <scope>NUCLEOTIDE SEQUENCE</scope>
    <source>
        <strain evidence="14">CHK185-1770</strain>
    </source>
</reference>
<comment type="function">
    <text evidence="11">An RNase that has 5'-3' exonuclease and possibly endonuclease activity. Involved in maturation of rRNA and in some organisms also mRNA maturation and/or decay.</text>
</comment>
<evidence type="ECO:0000256" key="6">
    <source>
        <dbReference type="ARBA" id="ARBA00022759"/>
    </source>
</evidence>
<dbReference type="PROSITE" id="PS01292">
    <property type="entry name" value="UPF0036"/>
    <property type="match status" value="1"/>
</dbReference>
<protein>
    <recommendedName>
        <fullName evidence="11">Ribonuclease J</fullName>
        <shortName evidence="11">RNase J</shortName>
        <ecNumber evidence="11">3.1.-.-</ecNumber>
    </recommendedName>
</protein>
<evidence type="ECO:0000256" key="12">
    <source>
        <dbReference type="SAM" id="MobiDB-lite"/>
    </source>
</evidence>
<dbReference type="Gene3D" id="3.60.15.10">
    <property type="entry name" value="Ribonuclease Z/Hydroxyacylglutathione hydrolase-like"/>
    <property type="match status" value="1"/>
</dbReference>
<keyword evidence="7 11" id="KW-0378">Hydrolase</keyword>
<dbReference type="Gene3D" id="3.40.50.10710">
    <property type="entry name" value="Metallo-hydrolase/oxidoreductase"/>
    <property type="match status" value="1"/>
</dbReference>
<dbReference type="GO" id="GO:0004521">
    <property type="term" value="F:RNA endonuclease activity"/>
    <property type="evidence" value="ECO:0007669"/>
    <property type="project" value="UniProtKB-UniRule"/>
</dbReference>
<dbReference type="Pfam" id="PF17770">
    <property type="entry name" value="RNase_J_C"/>
    <property type="match status" value="1"/>
</dbReference>
<evidence type="ECO:0000256" key="5">
    <source>
        <dbReference type="ARBA" id="ARBA00022723"/>
    </source>
</evidence>
<keyword evidence="3 11" id="KW-0963">Cytoplasm</keyword>
<evidence type="ECO:0000256" key="8">
    <source>
        <dbReference type="ARBA" id="ARBA00022833"/>
    </source>
</evidence>
<evidence type="ECO:0000256" key="2">
    <source>
        <dbReference type="ARBA" id="ARBA00004496"/>
    </source>
</evidence>
<dbReference type="InterPro" id="IPR030854">
    <property type="entry name" value="RNase_J_bac"/>
</dbReference>
<dbReference type="Pfam" id="PF07521">
    <property type="entry name" value="RMMBL"/>
    <property type="match status" value="1"/>
</dbReference>
<evidence type="ECO:0000256" key="3">
    <source>
        <dbReference type="ARBA" id="ARBA00022490"/>
    </source>
</evidence>
<name>A0A9D2MVW2_9FIRM</name>
<comment type="subunit">
    <text evidence="11">Homodimer, may be a subunit of the RNA degradosome.</text>
</comment>
<feature type="compositionally biased region" description="Basic residues" evidence="12">
    <location>
        <begin position="93"/>
        <end position="105"/>
    </location>
</feature>
<accession>A0A9D2MVW2</accession>
<dbReference type="GO" id="GO:0004534">
    <property type="term" value="F:5'-3' RNA exonuclease activity"/>
    <property type="evidence" value="ECO:0007669"/>
    <property type="project" value="UniProtKB-UniRule"/>
</dbReference>
<evidence type="ECO:0000259" key="13">
    <source>
        <dbReference type="SMART" id="SM00849"/>
    </source>
</evidence>
<dbReference type="InterPro" id="IPR001587">
    <property type="entry name" value="RNase_J_CS"/>
</dbReference>
<keyword evidence="9 11" id="KW-0269">Exonuclease</keyword>
<dbReference type="InterPro" id="IPR041636">
    <property type="entry name" value="RNase_J_C"/>
</dbReference>
<dbReference type="GO" id="GO:0005737">
    <property type="term" value="C:cytoplasm"/>
    <property type="evidence" value="ECO:0007669"/>
    <property type="project" value="UniProtKB-SubCell"/>
</dbReference>
<proteinExistence type="inferred from homology"/>
<dbReference type="InterPro" id="IPR001279">
    <property type="entry name" value="Metallo-B-lactamas"/>
</dbReference>
<dbReference type="InterPro" id="IPR004613">
    <property type="entry name" value="RNase_J"/>
</dbReference>
<sequence>MLSGVQNAPKIGKIAGPKKNTGKSRGKTEQKKTAAKSAPKSAAKTPAKSPSAAKGSGQRGSSRGGRKPQKPALSQTAAQVQALKEQEAALEKRSRRGCGRPKKSQKPPVKVYFLGGLNEIGKNFTVYECQNDMLIVDCGLSFPDEDMPGVDSVIPDFAFVEKNWDKIRGVVITHGHEDHIGAVPYLLKKLNVPVYGTALTIGLIEGKLKEHNLHSSAKLRVTPAGSHIQLGCMDVELIHVNHSIADAVALAIHTPGGTIVHTGDFKIDMTPAEGGMIDLARFAELGREGVLALLADSTNAERPGYTQTEQTVNNSLDSLFMRAEGKRIIVATFASSISRVQMIINCAVKYGRKVALSGRSMVNVMGIASELGYLHVPDGVLIDLNMINRYEPGQLVLITTGSQGEPMSALTRMAFSDHRQVAINPNDFIIISARPIPGNEKTVGAVVDELLKQDCTVIYESMYDVHVSGHACQEELKLMQALTRPKYFIPVHGEQKHLRKHAGLAMAMGMPRENIFIGDIGNVLELHEDHMRQLGNVPAGEVMVDGLGVGDVGSIVLRDRKHLSQDGLIVAVCSIDAASGKVVSGPDIVSRGFVYVRESEALMDEARDLVYNTLEECVRQHVRDWSSMKQSIKDELSRFLYQKTRRSPMILPIIMEV</sequence>
<reference evidence="14" key="1">
    <citation type="journal article" date="2021" name="PeerJ">
        <title>Extensive microbial diversity within the chicken gut microbiome revealed by metagenomics and culture.</title>
        <authorList>
            <person name="Gilroy R."/>
            <person name="Ravi A."/>
            <person name="Getino M."/>
            <person name="Pursley I."/>
            <person name="Horton D.L."/>
            <person name="Alikhan N.F."/>
            <person name="Baker D."/>
            <person name="Gharbi K."/>
            <person name="Hall N."/>
            <person name="Watson M."/>
            <person name="Adriaenssens E.M."/>
            <person name="Foster-Nyarko E."/>
            <person name="Jarju S."/>
            <person name="Secka A."/>
            <person name="Antonio M."/>
            <person name="Oren A."/>
            <person name="Chaudhuri R.R."/>
            <person name="La Ragione R."/>
            <person name="Hildebrand F."/>
            <person name="Pallen M.J."/>
        </authorList>
    </citation>
    <scope>NUCLEOTIDE SEQUENCE</scope>
    <source>
        <strain evidence="14">CHK185-1770</strain>
    </source>
</reference>
<dbReference type="PANTHER" id="PTHR43694">
    <property type="entry name" value="RIBONUCLEASE J"/>
    <property type="match status" value="1"/>
</dbReference>
<dbReference type="GO" id="GO:0006364">
    <property type="term" value="P:rRNA processing"/>
    <property type="evidence" value="ECO:0007669"/>
    <property type="project" value="UniProtKB-UniRule"/>
</dbReference>
<keyword evidence="4 11" id="KW-0540">Nuclease</keyword>
<keyword evidence="8" id="KW-0862">Zinc</keyword>
<dbReference type="Pfam" id="PF00753">
    <property type="entry name" value="Lactamase_B"/>
    <property type="match status" value="1"/>
</dbReference>
<dbReference type="PANTHER" id="PTHR43694:SF1">
    <property type="entry name" value="RIBONUCLEASE J"/>
    <property type="match status" value="1"/>
</dbReference>
<keyword evidence="11" id="KW-0698">rRNA processing</keyword>
<comment type="cofactor">
    <cofactor evidence="1">
        <name>Zn(2+)</name>
        <dbReference type="ChEBI" id="CHEBI:29105"/>
    </cofactor>
</comment>
<dbReference type="InterPro" id="IPR055132">
    <property type="entry name" value="RNase_J_b_CASP"/>
</dbReference>
<dbReference type="Pfam" id="PF22505">
    <property type="entry name" value="RNase_J_b_CASP"/>
    <property type="match status" value="1"/>
</dbReference>
<comment type="similarity">
    <text evidence="11">Belongs to the metallo-beta-lactamase superfamily. RNA-metabolizing metallo-beta-lactamase-like family. Bacterial RNase J subfamily.</text>
</comment>
<dbReference type="EMBL" id="DWXG01000043">
    <property type="protein sequence ID" value="HJB98046.1"/>
    <property type="molecule type" value="Genomic_DNA"/>
</dbReference>
<keyword evidence="6 11" id="KW-0255">Endonuclease</keyword>
<dbReference type="InterPro" id="IPR011108">
    <property type="entry name" value="RMMBL"/>
</dbReference>
<dbReference type="HAMAP" id="MF_01491">
    <property type="entry name" value="RNase_J_bact"/>
    <property type="match status" value="1"/>
</dbReference>